<protein>
    <submittedName>
        <fullName evidence="1">Uncharacterized protein</fullName>
    </submittedName>
</protein>
<accession>A0A0F9DY54</accession>
<name>A0A0F9DY54_9ZZZZ</name>
<organism evidence="1">
    <name type="scientific">marine sediment metagenome</name>
    <dbReference type="NCBI Taxonomy" id="412755"/>
    <lineage>
        <taxon>unclassified sequences</taxon>
        <taxon>metagenomes</taxon>
        <taxon>ecological metagenomes</taxon>
    </lineage>
</organism>
<comment type="caution">
    <text evidence="1">The sequence shown here is derived from an EMBL/GenBank/DDBJ whole genome shotgun (WGS) entry which is preliminary data.</text>
</comment>
<dbReference type="EMBL" id="LAZR01027133">
    <property type="protein sequence ID" value="KKL66664.1"/>
    <property type="molecule type" value="Genomic_DNA"/>
</dbReference>
<evidence type="ECO:0000313" key="1">
    <source>
        <dbReference type="EMBL" id="KKL66664.1"/>
    </source>
</evidence>
<sequence>MSHITKKRFQNKNRCRKAEISKGFADAIYNELSACQKPQGIPVISCTGPNVRAHLKEYDRLISNRNLHVIENNPGIYDLIVQDIKLSNDHRAKHKFGDVMELADRVLHGRAKRAYFDFDLCRTFLTLEEEGFLNKLCDLSLRLRGRLECGWMSFTFCLRNGVHETSEIIDELKWAWCGDMDLMNFATYADGAPMATFLFRIK</sequence>
<reference evidence="1" key="1">
    <citation type="journal article" date="2015" name="Nature">
        <title>Complex archaea that bridge the gap between prokaryotes and eukaryotes.</title>
        <authorList>
            <person name="Spang A."/>
            <person name="Saw J.H."/>
            <person name="Jorgensen S.L."/>
            <person name="Zaremba-Niedzwiedzka K."/>
            <person name="Martijn J."/>
            <person name="Lind A.E."/>
            <person name="van Eijk R."/>
            <person name="Schleper C."/>
            <person name="Guy L."/>
            <person name="Ettema T.J."/>
        </authorList>
    </citation>
    <scope>NUCLEOTIDE SEQUENCE</scope>
</reference>
<proteinExistence type="predicted"/>
<gene>
    <name evidence="1" type="ORF">LCGC14_2142720</name>
</gene>
<dbReference type="AlphaFoldDB" id="A0A0F9DY54"/>